<dbReference type="EMBL" id="CP137640">
    <property type="protein sequence ID" value="WVX80847.1"/>
    <property type="molecule type" value="Genomic_DNA"/>
</dbReference>
<reference evidence="2 3" key="1">
    <citation type="submission" date="2023-10" db="EMBL/GenBank/DDBJ databases">
        <title>Niallia locisalis sp.nov. isolated from a salt pond sample.</title>
        <authorList>
            <person name="Li X.-J."/>
            <person name="Dong L."/>
        </authorList>
    </citation>
    <scope>NUCLEOTIDE SEQUENCE [LARGE SCALE GENOMIC DNA]</scope>
    <source>
        <strain evidence="2 3">DSM 29761</strain>
    </source>
</reference>
<dbReference type="Proteomes" id="UP001357223">
    <property type="component" value="Chromosome"/>
</dbReference>
<dbReference type="RefSeq" id="WP_338449778.1">
    <property type="nucleotide sequence ID" value="NZ_CP137640.1"/>
</dbReference>
<proteinExistence type="predicted"/>
<keyword evidence="1" id="KW-0472">Membrane</keyword>
<keyword evidence="3" id="KW-1185">Reference proteome</keyword>
<accession>A0ABZ2CC22</accession>
<name>A0ABZ2CC22_9BACI</name>
<evidence type="ECO:0000256" key="1">
    <source>
        <dbReference type="SAM" id="Phobius"/>
    </source>
</evidence>
<protein>
    <submittedName>
        <fullName evidence="2">Uncharacterized protein</fullName>
    </submittedName>
</protein>
<sequence length="60" mass="6961">MRRKNKHLQLIQILGGFLLIYILVNAMQNIKVHFVYSSGLGPFFFVGFIIVLMVFLYIKG</sequence>
<evidence type="ECO:0000313" key="2">
    <source>
        <dbReference type="EMBL" id="WVX80847.1"/>
    </source>
</evidence>
<keyword evidence="1" id="KW-0812">Transmembrane</keyword>
<evidence type="ECO:0000313" key="3">
    <source>
        <dbReference type="Proteomes" id="UP001357223"/>
    </source>
</evidence>
<feature type="transmembrane region" description="Helical" evidence="1">
    <location>
        <begin position="39"/>
        <end position="58"/>
    </location>
</feature>
<organism evidence="2 3">
    <name type="scientific">Niallia oryzisoli</name>
    <dbReference type="NCBI Taxonomy" id="1737571"/>
    <lineage>
        <taxon>Bacteria</taxon>
        <taxon>Bacillati</taxon>
        <taxon>Bacillota</taxon>
        <taxon>Bacilli</taxon>
        <taxon>Bacillales</taxon>
        <taxon>Bacillaceae</taxon>
        <taxon>Niallia</taxon>
    </lineage>
</organism>
<gene>
    <name evidence="2" type="ORF">R4Z09_27130</name>
</gene>
<keyword evidence="1" id="KW-1133">Transmembrane helix</keyword>
<feature type="transmembrane region" description="Helical" evidence="1">
    <location>
        <begin position="7"/>
        <end position="27"/>
    </location>
</feature>